<gene>
    <name evidence="2" type="ORF">ACH5RR_032914</name>
</gene>
<feature type="transmembrane region" description="Helical" evidence="1">
    <location>
        <begin position="141"/>
        <end position="160"/>
    </location>
</feature>
<dbReference type="PANTHER" id="PTHR31549">
    <property type="entry name" value="PROTEIN, PUTATIVE (DUF247)-RELATED-RELATED"/>
    <property type="match status" value="1"/>
</dbReference>
<name>A0ABD2YMN1_9GENT</name>
<keyword evidence="3" id="KW-1185">Reference proteome</keyword>
<feature type="transmembrane region" description="Helical" evidence="1">
    <location>
        <begin position="378"/>
        <end position="397"/>
    </location>
</feature>
<accession>A0ABD2YMN1</accession>
<dbReference type="InterPro" id="IPR004158">
    <property type="entry name" value="DUF247_pln"/>
</dbReference>
<protein>
    <submittedName>
        <fullName evidence="2">Uncharacterized protein</fullName>
    </submittedName>
</protein>
<evidence type="ECO:0000313" key="3">
    <source>
        <dbReference type="Proteomes" id="UP001630127"/>
    </source>
</evidence>
<sequence>MQNTYGPTNNIPCEIGIYWAEYHNGQFGDRWVFGPSYRTEELDFRQDAKKLALNLLLEKSGCSLLELLSILQDIEGVARATYAEDALVNMDRVDFQEMMAVDGCFFLLVAFSILGVESLGIELKFSDNHPIFGIGCVRENMDMWLSSMFFVGNQLPFVVLKRLMNLRFFRELKMENKWKQPLELAKRAIYKLLMVTETDQEPVDLIHCLQSFLPGMKSGSHVAIPVISYNAGDEIEDIPSAKELVGLGITFEALEGEQGSGGVYYKRGFFNAVLSLPIFKVDRYTELVVECLRKYEIVQGARGIEPKSTSYLKFLSELIRTPQDVEVLYSRGVIEGRTEGLPAFLSNFHGMASCEHLHSVRRGIKEYPPPLWWKDKRLFSFISTISPILLLAVAFHANRLYNCWLL</sequence>
<feature type="transmembrane region" description="Helical" evidence="1">
    <location>
        <begin position="99"/>
        <end position="121"/>
    </location>
</feature>
<dbReference type="PANTHER" id="PTHR31549:SF88">
    <property type="entry name" value="DUF4220 DOMAIN-CONTAINING PROTEIN"/>
    <property type="match status" value="1"/>
</dbReference>
<comment type="caution">
    <text evidence="2">The sequence shown here is derived from an EMBL/GenBank/DDBJ whole genome shotgun (WGS) entry which is preliminary data.</text>
</comment>
<reference evidence="2 3" key="1">
    <citation type="submission" date="2024-11" db="EMBL/GenBank/DDBJ databases">
        <title>A near-complete genome assembly of Cinchona calisaya.</title>
        <authorList>
            <person name="Lian D.C."/>
            <person name="Zhao X.W."/>
            <person name="Wei L."/>
        </authorList>
    </citation>
    <scope>NUCLEOTIDE SEQUENCE [LARGE SCALE GENOMIC DNA]</scope>
    <source>
        <tissue evidence="2">Nenye</tissue>
    </source>
</reference>
<keyword evidence="1" id="KW-0812">Transmembrane</keyword>
<evidence type="ECO:0000256" key="1">
    <source>
        <dbReference type="SAM" id="Phobius"/>
    </source>
</evidence>
<dbReference type="EMBL" id="JBJUIK010000013">
    <property type="protein sequence ID" value="KAL3507532.1"/>
    <property type="molecule type" value="Genomic_DNA"/>
</dbReference>
<dbReference type="Pfam" id="PF03140">
    <property type="entry name" value="DUF247"/>
    <property type="match status" value="1"/>
</dbReference>
<evidence type="ECO:0000313" key="2">
    <source>
        <dbReference type="EMBL" id="KAL3507532.1"/>
    </source>
</evidence>
<dbReference type="AlphaFoldDB" id="A0ABD2YMN1"/>
<keyword evidence="1" id="KW-0472">Membrane</keyword>
<organism evidence="2 3">
    <name type="scientific">Cinchona calisaya</name>
    <dbReference type="NCBI Taxonomy" id="153742"/>
    <lineage>
        <taxon>Eukaryota</taxon>
        <taxon>Viridiplantae</taxon>
        <taxon>Streptophyta</taxon>
        <taxon>Embryophyta</taxon>
        <taxon>Tracheophyta</taxon>
        <taxon>Spermatophyta</taxon>
        <taxon>Magnoliopsida</taxon>
        <taxon>eudicotyledons</taxon>
        <taxon>Gunneridae</taxon>
        <taxon>Pentapetalae</taxon>
        <taxon>asterids</taxon>
        <taxon>lamiids</taxon>
        <taxon>Gentianales</taxon>
        <taxon>Rubiaceae</taxon>
        <taxon>Cinchonoideae</taxon>
        <taxon>Cinchoneae</taxon>
        <taxon>Cinchona</taxon>
    </lineage>
</organism>
<dbReference type="Proteomes" id="UP001630127">
    <property type="component" value="Unassembled WGS sequence"/>
</dbReference>
<proteinExistence type="predicted"/>
<keyword evidence="1" id="KW-1133">Transmembrane helix</keyword>